<name>A0A8C9VUS5_SCLFO</name>
<accession>A0A8C9VUS5</accession>
<dbReference type="CDD" id="cd07501">
    <property type="entry name" value="HAD_MDP-1_like"/>
    <property type="match status" value="1"/>
</dbReference>
<organism evidence="11 12">
    <name type="scientific">Scleropages formosus</name>
    <name type="common">Asian bonytongue</name>
    <name type="synonym">Osteoglossum formosum</name>
    <dbReference type="NCBI Taxonomy" id="113540"/>
    <lineage>
        <taxon>Eukaryota</taxon>
        <taxon>Metazoa</taxon>
        <taxon>Chordata</taxon>
        <taxon>Craniata</taxon>
        <taxon>Vertebrata</taxon>
        <taxon>Euteleostomi</taxon>
        <taxon>Actinopterygii</taxon>
        <taxon>Neopterygii</taxon>
        <taxon>Teleostei</taxon>
        <taxon>Osteoglossocephala</taxon>
        <taxon>Osteoglossomorpha</taxon>
        <taxon>Osteoglossiformes</taxon>
        <taxon>Osteoglossidae</taxon>
        <taxon>Scleropages</taxon>
    </lineage>
</organism>
<dbReference type="GeneTree" id="ENSGT00940000165797"/>
<comment type="cofactor">
    <cofactor evidence="1">
        <name>Mg(2+)</name>
        <dbReference type="ChEBI" id="CHEBI:18420"/>
    </cofactor>
</comment>
<dbReference type="PANTHER" id="PTHR17901">
    <property type="entry name" value="MAGNESIUM-DEPENDENT PHOSPHATASE 1 MDP1"/>
    <property type="match status" value="1"/>
</dbReference>
<dbReference type="GO" id="GO:0004725">
    <property type="term" value="F:protein tyrosine phosphatase activity"/>
    <property type="evidence" value="ECO:0007669"/>
    <property type="project" value="UniProtKB-EC"/>
</dbReference>
<dbReference type="SFLD" id="SFLDG01131">
    <property type="entry name" value="C1.5.2:_MDP_Like"/>
    <property type="match status" value="1"/>
</dbReference>
<keyword evidence="5" id="KW-0378">Hydrolase</keyword>
<evidence type="ECO:0000256" key="2">
    <source>
        <dbReference type="ARBA" id="ARBA00007958"/>
    </source>
</evidence>
<reference evidence="11" key="3">
    <citation type="submission" date="2025-09" db="UniProtKB">
        <authorList>
            <consortium name="Ensembl"/>
        </authorList>
    </citation>
    <scope>IDENTIFICATION</scope>
</reference>
<protein>
    <recommendedName>
        <fullName evidence="10">Magnesium-dependent phosphatase 1</fullName>
        <ecNumber evidence="3">3.1.3.48</ecNumber>
    </recommendedName>
</protein>
<dbReference type="Gene3D" id="3.40.50.1000">
    <property type="entry name" value="HAD superfamily/HAD-like"/>
    <property type="match status" value="1"/>
</dbReference>
<dbReference type="FunFam" id="3.40.50.1000:FF:000127">
    <property type="entry name" value="Magnesium-dependent phosphatase 1"/>
    <property type="match status" value="1"/>
</dbReference>
<dbReference type="InterPro" id="IPR010036">
    <property type="entry name" value="MDP_1_eu_arc"/>
</dbReference>
<sequence>MSDAKLVVFDLDYTLWPFWVDTHVEPPFHKDKRGGVLDARGHPVSLYRETVEVLSSLHGRGIPLGVASRTSEVMGANQLLELFSLEQYLSFKEIYPGSKVTHFKKLQRDSGVSFKEMVFFDDEQRNITDVSKLGVHCVLVPDGVTKTLVNEALLRFCSNRPAA</sequence>
<keyword evidence="7" id="KW-0904">Protein phosphatase</keyword>
<dbReference type="NCBIfam" id="TIGR01681">
    <property type="entry name" value="HAD-SF-IIIC"/>
    <property type="match status" value="1"/>
</dbReference>
<dbReference type="InterPro" id="IPR023214">
    <property type="entry name" value="HAD_sf"/>
</dbReference>
<dbReference type="InterPro" id="IPR036412">
    <property type="entry name" value="HAD-like_sf"/>
</dbReference>
<dbReference type="Pfam" id="PF12689">
    <property type="entry name" value="Acid_PPase"/>
    <property type="match status" value="1"/>
</dbReference>
<dbReference type="SFLD" id="SFLDS00003">
    <property type="entry name" value="Haloacid_Dehalogenase"/>
    <property type="match status" value="1"/>
</dbReference>
<dbReference type="OrthoDB" id="2865258at2759"/>
<comment type="similarity">
    <text evidence="2">Belongs to the HAD-like hydrolase superfamily.</text>
</comment>
<dbReference type="GO" id="GO:0046872">
    <property type="term" value="F:metal ion binding"/>
    <property type="evidence" value="ECO:0007669"/>
    <property type="project" value="UniProtKB-KW"/>
</dbReference>
<evidence type="ECO:0000256" key="10">
    <source>
        <dbReference type="ARBA" id="ARBA00069981"/>
    </source>
</evidence>
<proteinExistence type="inferred from homology"/>
<comment type="catalytic activity">
    <reaction evidence="8">
        <text>O-phospho-L-tyrosyl-[protein] + H2O = L-tyrosyl-[protein] + phosphate</text>
        <dbReference type="Rhea" id="RHEA:10684"/>
        <dbReference type="Rhea" id="RHEA-COMP:10136"/>
        <dbReference type="Rhea" id="RHEA-COMP:20101"/>
        <dbReference type="ChEBI" id="CHEBI:15377"/>
        <dbReference type="ChEBI" id="CHEBI:43474"/>
        <dbReference type="ChEBI" id="CHEBI:46858"/>
        <dbReference type="ChEBI" id="CHEBI:61978"/>
        <dbReference type="EC" id="3.1.3.48"/>
    </reaction>
</comment>
<dbReference type="KEGG" id="sfm:108922732"/>
<evidence type="ECO:0000256" key="7">
    <source>
        <dbReference type="ARBA" id="ARBA00022912"/>
    </source>
</evidence>
<dbReference type="Proteomes" id="UP000694397">
    <property type="component" value="Chromosome 9"/>
</dbReference>
<keyword evidence="12" id="KW-1185">Reference proteome</keyword>
<gene>
    <name evidence="11" type="primary">mdp1</name>
</gene>
<dbReference type="SFLD" id="SFLDG01129">
    <property type="entry name" value="C1.5:_HAD__Beta-PGM__Phosphata"/>
    <property type="match status" value="1"/>
</dbReference>
<dbReference type="CTD" id="145553"/>
<dbReference type="InterPro" id="IPR010033">
    <property type="entry name" value="HAD_SF_ppase_IIIC"/>
</dbReference>
<dbReference type="Ensembl" id="ENSSFOT00015082019.1">
    <property type="protein sequence ID" value="ENSSFOP00015065324.1"/>
    <property type="gene ID" value="ENSSFOG00015029599.1"/>
</dbReference>
<keyword evidence="6" id="KW-0460">Magnesium</keyword>
<evidence type="ECO:0000313" key="12">
    <source>
        <dbReference type="Proteomes" id="UP000694397"/>
    </source>
</evidence>
<dbReference type="SUPFAM" id="SSF56784">
    <property type="entry name" value="HAD-like"/>
    <property type="match status" value="1"/>
</dbReference>
<keyword evidence="4" id="KW-0479">Metal-binding</keyword>
<evidence type="ECO:0000256" key="8">
    <source>
        <dbReference type="ARBA" id="ARBA00051722"/>
    </source>
</evidence>
<evidence type="ECO:0000256" key="5">
    <source>
        <dbReference type="ARBA" id="ARBA00022801"/>
    </source>
</evidence>
<dbReference type="RefSeq" id="XP_018588572.1">
    <property type="nucleotide sequence ID" value="XM_018733056.2"/>
</dbReference>
<dbReference type="PANTHER" id="PTHR17901:SF14">
    <property type="entry name" value="MAGNESIUM-DEPENDENT PHOSPHATASE 1"/>
    <property type="match status" value="1"/>
</dbReference>
<evidence type="ECO:0000256" key="3">
    <source>
        <dbReference type="ARBA" id="ARBA00013064"/>
    </source>
</evidence>
<evidence type="ECO:0000256" key="4">
    <source>
        <dbReference type="ARBA" id="ARBA00022723"/>
    </source>
</evidence>
<evidence type="ECO:0000256" key="1">
    <source>
        <dbReference type="ARBA" id="ARBA00001946"/>
    </source>
</evidence>
<evidence type="ECO:0000256" key="9">
    <source>
        <dbReference type="ARBA" id="ARBA00055318"/>
    </source>
</evidence>
<dbReference type="GeneID" id="108922732"/>
<reference evidence="11 12" key="1">
    <citation type="submission" date="2019-04" db="EMBL/GenBank/DDBJ databases">
        <authorList>
            <consortium name="Wellcome Sanger Institute Data Sharing"/>
        </authorList>
    </citation>
    <scope>NUCLEOTIDE SEQUENCE [LARGE SCALE GENOMIC DNA]</scope>
</reference>
<comment type="function">
    <text evidence="9">Magnesium-dependent phosphatase which may act as a tyrosine phosphatase.</text>
</comment>
<dbReference type="AlphaFoldDB" id="A0A8C9VUS5"/>
<dbReference type="InterPro" id="IPR035679">
    <property type="entry name" value="MDP-1_euk"/>
</dbReference>
<dbReference type="GO" id="GO:0003993">
    <property type="term" value="F:acid phosphatase activity"/>
    <property type="evidence" value="ECO:0007669"/>
    <property type="project" value="TreeGrafter"/>
</dbReference>
<evidence type="ECO:0000256" key="6">
    <source>
        <dbReference type="ARBA" id="ARBA00022842"/>
    </source>
</evidence>
<evidence type="ECO:0000313" key="11">
    <source>
        <dbReference type="Ensembl" id="ENSSFOP00015065324.1"/>
    </source>
</evidence>
<dbReference type="RefSeq" id="XP_018588574.1">
    <property type="nucleotide sequence ID" value="XM_018733058.2"/>
</dbReference>
<dbReference type="NCBIfam" id="TIGR01685">
    <property type="entry name" value="MDP-1"/>
    <property type="match status" value="1"/>
</dbReference>
<dbReference type="EC" id="3.1.3.48" evidence="3"/>
<reference evidence="11" key="2">
    <citation type="submission" date="2025-08" db="UniProtKB">
        <authorList>
            <consortium name="Ensembl"/>
        </authorList>
    </citation>
    <scope>IDENTIFICATION</scope>
</reference>